<dbReference type="OrthoDB" id="9802263at2"/>
<dbReference type="Gene3D" id="1.10.10.60">
    <property type="entry name" value="Homeodomain-like"/>
    <property type="match status" value="1"/>
</dbReference>
<dbReference type="PROSITE" id="PS01124">
    <property type="entry name" value="HTH_ARAC_FAMILY_2"/>
    <property type="match status" value="1"/>
</dbReference>
<dbReference type="AlphaFoldDB" id="A0A0M6YNC4"/>
<dbReference type="EMBL" id="CXSU01000012">
    <property type="protein sequence ID" value="CTQ50516.1"/>
    <property type="molecule type" value="Genomic_DNA"/>
</dbReference>
<dbReference type="SMART" id="SM00342">
    <property type="entry name" value="HTH_ARAC"/>
    <property type="match status" value="1"/>
</dbReference>
<dbReference type="InterPro" id="IPR018060">
    <property type="entry name" value="HTH_AraC"/>
</dbReference>
<evidence type="ECO:0000313" key="4">
    <source>
        <dbReference type="EMBL" id="CTQ50516.1"/>
    </source>
</evidence>
<dbReference type="PANTHER" id="PTHR43436:SF1">
    <property type="entry name" value="TRANSCRIPTIONAL REGULATORY PROTEIN"/>
    <property type="match status" value="1"/>
</dbReference>
<dbReference type="Proteomes" id="UP000049222">
    <property type="component" value="Unassembled WGS sequence"/>
</dbReference>
<keyword evidence="5" id="KW-1185">Reference proteome</keyword>
<dbReference type="SUPFAM" id="SSF46689">
    <property type="entry name" value="Homeodomain-like"/>
    <property type="match status" value="2"/>
</dbReference>
<evidence type="ECO:0000313" key="5">
    <source>
        <dbReference type="Proteomes" id="UP000049222"/>
    </source>
</evidence>
<protein>
    <submittedName>
        <fullName evidence="4">L-rhamnose operon regulatory protein RhaS</fullName>
    </submittedName>
</protein>
<dbReference type="RefSeq" id="WP_055086094.1">
    <property type="nucleotide sequence ID" value="NZ_CXSU01000012.1"/>
</dbReference>
<dbReference type="STRING" id="420998.JDO7802_02540"/>
<dbReference type="InterPro" id="IPR009594">
    <property type="entry name" value="Tscrpt_reg_HTH_AraC_N"/>
</dbReference>
<reference evidence="4 5" key="1">
    <citation type="submission" date="2015-07" db="EMBL/GenBank/DDBJ databases">
        <authorList>
            <person name="Noorani M."/>
        </authorList>
    </citation>
    <scope>NUCLEOTIDE SEQUENCE [LARGE SCALE GENOMIC DNA]</scope>
    <source>
        <strain evidence="4 5">CECT 7802</strain>
    </source>
</reference>
<dbReference type="Pfam" id="PF06719">
    <property type="entry name" value="AraC_N"/>
    <property type="match status" value="1"/>
</dbReference>
<name>A0A0M6YNC4_9RHOB</name>
<evidence type="ECO:0000256" key="2">
    <source>
        <dbReference type="ARBA" id="ARBA00023163"/>
    </source>
</evidence>
<dbReference type="Pfam" id="PF12833">
    <property type="entry name" value="HTH_18"/>
    <property type="match status" value="1"/>
</dbReference>
<keyword evidence="1" id="KW-0805">Transcription regulation</keyword>
<dbReference type="PANTHER" id="PTHR43436">
    <property type="entry name" value="ARAC-FAMILY TRANSCRIPTIONAL REGULATOR"/>
    <property type="match status" value="1"/>
</dbReference>
<evidence type="ECO:0000259" key="3">
    <source>
        <dbReference type="PROSITE" id="PS01124"/>
    </source>
</evidence>
<evidence type="ECO:0000256" key="1">
    <source>
        <dbReference type="ARBA" id="ARBA00023015"/>
    </source>
</evidence>
<proteinExistence type="predicted"/>
<feature type="domain" description="HTH araC/xylS-type" evidence="3">
    <location>
        <begin position="191"/>
        <end position="289"/>
    </location>
</feature>
<organism evidence="4 5">
    <name type="scientific">Jannaschia donghaensis</name>
    <dbReference type="NCBI Taxonomy" id="420998"/>
    <lineage>
        <taxon>Bacteria</taxon>
        <taxon>Pseudomonadati</taxon>
        <taxon>Pseudomonadota</taxon>
        <taxon>Alphaproteobacteria</taxon>
        <taxon>Rhodobacterales</taxon>
        <taxon>Roseobacteraceae</taxon>
        <taxon>Jannaschia</taxon>
    </lineage>
</organism>
<dbReference type="GO" id="GO:0003700">
    <property type="term" value="F:DNA-binding transcription factor activity"/>
    <property type="evidence" value="ECO:0007669"/>
    <property type="project" value="InterPro"/>
</dbReference>
<dbReference type="GO" id="GO:0043565">
    <property type="term" value="F:sequence-specific DNA binding"/>
    <property type="evidence" value="ECO:0007669"/>
    <property type="project" value="InterPro"/>
</dbReference>
<gene>
    <name evidence="4" type="primary">rhaS</name>
    <name evidence="4" type="ORF">JDO7802_02540</name>
</gene>
<sequence>MNDPLRTLTTKVARSARTDGIHATPVPRLHLIRSGTPTQDIHAVHEPAICIVVQGAKRVLLGEQVYEYDAARYLAVSFDLPIVGQVTQATPDRPYLCLKLDIEASLLAELAAGLPWDGGGGSGAPGLSLGRTTPNILDAADRLVGLVETPADVAPLAPLYERELLYRVLSAPGGRAVARAVLAPGPERHVARAIAWIRERYREPFEMARLSEAARMQPSALHQHFKAITQTSPLQYQKRLRLLEARRLMLFEARSAAEAAFAVGYESPSQFSREYHRQFGKPPVRDIKTFETERRTVASL</sequence>
<dbReference type="InterPro" id="IPR009057">
    <property type="entry name" value="Homeodomain-like_sf"/>
</dbReference>
<keyword evidence="2" id="KW-0804">Transcription</keyword>
<accession>A0A0M6YNC4</accession>